<dbReference type="Pfam" id="PF00072">
    <property type="entry name" value="Response_reg"/>
    <property type="match status" value="1"/>
</dbReference>
<dbReference type="EMBL" id="JBHTHU010000001">
    <property type="protein sequence ID" value="MFD0749190.1"/>
    <property type="molecule type" value="Genomic_DNA"/>
</dbReference>
<dbReference type="RefSeq" id="WP_377097333.1">
    <property type="nucleotide sequence ID" value="NZ_JBHTHU010000001.1"/>
</dbReference>
<feature type="domain" description="Response regulatory" evidence="2">
    <location>
        <begin position="4"/>
        <end position="132"/>
    </location>
</feature>
<dbReference type="Gene3D" id="3.40.50.2300">
    <property type="match status" value="1"/>
</dbReference>
<dbReference type="SUPFAM" id="SSF52172">
    <property type="entry name" value="CheY-like"/>
    <property type="match status" value="1"/>
</dbReference>
<dbReference type="InterPro" id="IPR011006">
    <property type="entry name" value="CheY-like_superfamily"/>
</dbReference>
<name>A0ABW2YT91_9SPHI</name>
<evidence type="ECO:0000313" key="3">
    <source>
        <dbReference type="EMBL" id="MFD0749190.1"/>
    </source>
</evidence>
<feature type="modified residue" description="4-aspartylphosphate" evidence="1">
    <location>
        <position position="59"/>
    </location>
</feature>
<evidence type="ECO:0000259" key="2">
    <source>
        <dbReference type="PROSITE" id="PS50110"/>
    </source>
</evidence>
<gene>
    <name evidence="3" type="ORF">ACFQZS_03490</name>
</gene>
<dbReference type="PROSITE" id="PS50110">
    <property type="entry name" value="RESPONSE_REGULATORY"/>
    <property type="match status" value="1"/>
</dbReference>
<evidence type="ECO:0000313" key="4">
    <source>
        <dbReference type="Proteomes" id="UP001596958"/>
    </source>
</evidence>
<accession>A0ABW2YT91</accession>
<proteinExistence type="predicted"/>
<dbReference type="InterPro" id="IPR001789">
    <property type="entry name" value="Sig_transdc_resp-reg_receiver"/>
</dbReference>
<reference evidence="4" key="1">
    <citation type="journal article" date="2019" name="Int. J. Syst. Evol. Microbiol.">
        <title>The Global Catalogue of Microorganisms (GCM) 10K type strain sequencing project: providing services to taxonomists for standard genome sequencing and annotation.</title>
        <authorList>
            <consortium name="The Broad Institute Genomics Platform"/>
            <consortium name="The Broad Institute Genome Sequencing Center for Infectious Disease"/>
            <person name="Wu L."/>
            <person name="Ma J."/>
        </authorList>
    </citation>
    <scope>NUCLEOTIDE SEQUENCE [LARGE SCALE GENOMIC DNA]</scope>
    <source>
        <strain evidence="4">CCUG 63418</strain>
    </source>
</reference>
<keyword evidence="4" id="KW-1185">Reference proteome</keyword>
<protein>
    <submittedName>
        <fullName evidence="3">Response regulator</fullName>
    </submittedName>
</protein>
<sequence>MFKSVLIAEDHESASISVRKTLADLGVAHADYVYYCDQALQRIRKNAQSHQPIELLITDLYFEEDHNQQQINGGVQLIKTAKQAQPNLKVLVFSAEPKAAVIDMLFNELGINGYVRKARHDAQELKLAIENIYRNRQHFPAHLRQAVKQKNAYQFTDFDITIISLLSNGMLQKDIPSYLQKNNIKPSGLSSLEKRLNHIKETLEFSKNEQLVAFCKDMGII</sequence>
<organism evidence="3 4">
    <name type="scientific">Mucilaginibacter calamicampi</name>
    <dbReference type="NCBI Taxonomy" id="1302352"/>
    <lineage>
        <taxon>Bacteria</taxon>
        <taxon>Pseudomonadati</taxon>
        <taxon>Bacteroidota</taxon>
        <taxon>Sphingobacteriia</taxon>
        <taxon>Sphingobacteriales</taxon>
        <taxon>Sphingobacteriaceae</taxon>
        <taxon>Mucilaginibacter</taxon>
    </lineage>
</organism>
<evidence type="ECO:0000256" key="1">
    <source>
        <dbReference type="PROSITE-ProRule" id="PRU00169"/>
    </source>
</evidence>
<keyword evidence="1" id="KW-0597">Phosphoprotein</keyword>
<comment type="caution">
    <text evidence="3">The sequence shown here is derived from an EMBL/GenBank/DDBJ whole genome shotgun (WGS) entry which is preliminary data.</text>
</comment>
<dbReference type="Proteomes" id="UP001596958">
    <property type="component" value="Unassembled WGS sequence"/>
</dbReference>